<keyword evidence="2" id="KW-1185">Reference proteome</keyword>
<comment type="caution">
    <text evidence="1">The sequence shown here is derived from an EMBL/GenBank/DDBJ whole genome shotgun (WGS) entry which is preliminary data.</text>
</comment>
<reference evidence="1 2" key="1">
    <citation type="submission" date="2015-11" db="EMBL/GenBank/DDBJ databases">
        <title>Genomic analysis of 38 Legionella species identifies large and diverse effector repertoires.</title>
        <authorList>
            <person name="Burstein D."/>
            <person name="Amaro F."/>
            <person name="Zusman T."/>
            <person name="Lifshitz Z."/>
            <person name="Cohen O."/>
            <person name="Gilbert J.A."/>
            <person name="Pupko T."/>
            <person name="Shuman H.A."/>
            <person name="Segal G."/>
        </authorList>
    </citation>
    <scope>NUCLEOTIDE SEQUENCE [LARGE SCALE GENOMIC DNA]</scope>
    <source>
        <strain evidence="1 2">ATCC 43877</strain>
    </source>
</reference>
<accession>A0ABR5RFC9</accession>
<evidence type="ECO:0000313" key="1">
    <source>
        <dbReference type="EMBL" id="KTD37367.1"/>
    </source>
</evidence>
<dbReference type="Proteomes" id="UP000054985">
    <property type="component" value="Unassembled WGS sequence"/>
</dbReference>
<organism evidence="1 2">
    <name type="scientific">Legionella moravica</name>
    <dbReference type="NCBI Taxonomy" id="39962"/>
    <lineage>
        <taxon>Bacteria</taxon>
        <taxon>Pseudomonadati</taxon>
        <taxon>Pseudomonadota</taxon>
        <taxon>Gammaproteobacteria</taxon>
        <taxon>Legionellales</taxon>
        <taxon>Legionellaceae</taxon>
        <taxon>Legionella</taxon>
    </lineage>
</organism>
<evidence type="ECO:0000313" key="2">
    <source>
        <dbReference type="Proteomes" id="UP000054985"/>
    </source>
</evidence>
<gene>
    <name evidence="1" type="ORF">Lmor_0559</name>
</gene>
<dbReference type="EMBL" id="LNYN01000013">
    <property type="protein sequence ID" value="KTD37367.1"/>
    <property type="molecule type" value="Genomic_DNA"/>
</dbReference>
<name>A0ABR5RFC9_9GAMM</name>
<protein>
    <submittedName>
        <fullName evidence="1">Uncharacterized protein</fullName>
    </submittedName>
</protein>
<sequence>MFNLLMNWQLIGVNHIFGGDSGLWALRGTSLAILLRHSFNHVALKIISVYPDDSISNNLCQCDFYRNGN</sequence>
<proteinExistence type="predicted"/>